<evidence type="ECO:0000313" key="1">
    <source>
        <dbReference type="EMBL" id="KAI9381975.1"/>
    </source>
</evidence>
<dbReference type="Proteomes" id="UP000006729">
    <property type="component" value="Chromosome 14"/>
</dbReference>
<gene>
    <name evidence="1" type="ORF">POPTR_014G057901v4</name>
</gene>
<reference evidence="1 2" key="1">
    <citation type="journal article" date="2006" name="Science">
        <title>The genome of black cottonwood, Populus trichocarpa (Torr. &amp; Gray).</title>
        <authorList>
            <person name="Tuskan G.A."/>
            <person name="Difazio S."/>
            <person name="Jansson S."/>
            <person name="Bohlmann J."/>
            <person name="Grigoriev I."/>
            <person name="Hellsten U."/>
            <person name="Putnam N."/>
            <person name="Ralph S."/>
            <person name="Rombauts S."/>
            <person name="Salamov A."/>
            <person name="Schein J."/>
            <person name="Sterck L."/>
            <person name="Aerts A."/>
            <person name="Bhalerao R.R."/>
            <person name="Bhalerao R.P."/>
            <person name="Blaudez D."/>
            <person name="Boerjan W."/>
            <person name="Brun A."/>
            <person name="Brunner A."/>
            <person name="Busov V."/>
            <person name="Campbell M."/>
            <person name="Carlson J."/>
            <person name="Chalot M."/>
            <person name="Chapman J."/>
            <person name="Chen G.L."/>
            <person name="Cooper D."/>
            <person name="Coutinho P.M."/>
            <person name="Couturier J."/>
            <person name="Covert S."/>
            <person name="Cronk Q."/>
            <person name="Cunningham R."/>
            <person name="Davis J."/>
            <person name="Degroeve S."/>
            <person name="Dejardin A."/>
            <person name="Depamphilis C."/>
            <person name="Detter J."/>
            <person name="Dirks B."/>
            <person name="Dubchak I."/>
            <person name="Duplessis S."/>
            <person name="Ehlting J."/>
            <person name="Ellis B."/>
            <person name="Gendler K."/>
            <person name="Goodstein D."/>
            <person name="Gribskov M."/>
            <person name="Grimwood J."/>
            <person name="Groover A."/>
            <person name="Gunter L."/>
            <person name="Hamberger B."/>
            <person name="Heinze B."/>
            <person name="Helariutta Y."/>
            <person name="Henrissat B."/>
            <person name="Holligan D."/>
            <person name="Holt R."/>
            <person name="Huang W."/>
            <person name="Islam-Faridi N."/>
            <person name="Jones S."/>
            <person name="Jones-Rhoades M."/>
            <person name="Jorgensen R."/>
            <person name="Joshi C."/>
            <person name="Kangasjarvi J."/>
            <person name="Karlsson J."/>
            <person name="Kelleher C."/>
            <person name="Kirkpatrick R."/>
            <person name="Kirst M."/>
            <person name="Kohler A."/>
            <person name="Kalluri U."/>
            <person name="Larimer F."/>
            <person name="Leebens-Mack J."/>
            <person name="Leple J.C."/>
            <person name="Locascio P."/>
            <person name="Lou Y."/>
            <person name="Lucas S."/>
            <person name="Martin F."/>
            <person name="Montanini B."/>
            <person name="Napoli C."/>
            <person name="Nelson D.R."/>
            <person name="Nelson C."/>
            <person name="Nieminen K."/>
            <person name="Nilsson O."/>
            <person name="Pereda V."/>
            <person name="Peter G."/>
            <person name="Philippe R."/>
            <person name="Pilate G."/>
            <person name="Poliakov A."/>
            <person name="Razumovskaya J."/>
            <person name="Richardson P."/>
            <person name="Rinaldi C."/>
            <person name="Ritland K."/>
            <person name="Rouze P."/>
            <person name="Ryaboy D."/>
            <person name="Schmutz J."/>
            <person name="Schrader J."/>
            <person name="Segerman B."/>
            <person name="Shin H."/>
            <person name="Siddiqui A."/>
            <person name="Sterky F."/>
            <person name="Terry A."/>
            <person name="Tsai C.J."/>
            <person name="Uberbacher E."/>
            <person name="Unneberg P."/>
            <person name="Vahala J."/>
            <person name="Wall K."/>
            <person name="Wessler S."/>
            <person name="Yang G."/>
            <person name="Yin T."/>
            <person name="Douglas C."/>
            <person name="Marra M."/>
            <person name="Sandberg G."/>
            <person name="Van de Peer Y."/>
            <person name="Rokhsar D."/>
        </authorList>
    </citation>
    <scope>NUCLEOTIDE SEQUENCE [LARGE SCALE GENOMIC DNA]</scope>
    <source>
        <strain evidence="2">cv. Nisqually</strain>
    </source>
</reference>
<name>A0ACC0RYR4_POPTR</name>
<comment type="caution">
    <text evidence="1">The sequence shown here is derived from an EMBL/GenBank/DDBJ whole genome shotgun (WGS) entry which is preliminary data.</text>
</comment>
<organism evidence="1 2">
    <name type="scientific">Populus trichocarpa</name>
    <name type="common">Western balsam poplar</name>
    <name type="synonym">Populus balsamifera subsp. trichocarpa</name>
    <dbReference type="NCBI Taxonomy" id="3694"/>
    <lineage>
        <taxon>Eukaryota</taxon>
        <taxon>Viridiplantae</taxon>
        <taxon>Streptophyta</taxon>
        <taxon>Embryophyta</taxon>
        <taxon>Tracheophyta</taxon>
        <taxon>Spermatophyta</taxon>
        <taxon>Magnoliopsida</taxon>
        <taxon>eudicotyledons</taxon>
        <taxon>Gunneridae</taxon>
        <taxon>Pentapetalae</taxon>
        <taxon>rosids</taxon>
        <taxon>fabids</taxon>
        <taxon>Malpighiales</taxon>
        <taxon>Salicaceae</taxon>
        <taxon>Saliceae</taxon>
        <taxon>Populus</taxon>
    </lineage>
</organism>
<dbReference type="EMBL" id="CM009303">
    <property type="protein sequence ID" value="KAI9381975.1"/>
    <property type="molecule type" value="Genomic_DNA"/>
</dbReference>
<accession>A0ACC0RYR4</accession>
<keyword evidence="2" id="KW-1185">Reference proteome</keyword>
<sequence length="73" mass="8461">MLMKNKYGEAPLFRAAAFDQTEIVKYLTQQPARIENDELLLVHRQRDDYQSIVHVAVLGEYFGLLSSLFQVKC</sequence>
<proteinExistence type="predicted"/>
<evidence type="ECO:0000313" key="2">
    <source>
        <dbReference type="Proteomes" id="UP000006729"/>
    </source>
</evidence>
<protein>
    <submittedName>
        <fullName evidence="1">Uncharacterized protein</fullName>
    </submittedName>
</protein>